<feature type="region of interest" description="Disordered" evidence="1">
    <location>
        <begin position="579"/>
        <end position="605"/>
    </location>
</feature>
<proteinExistence type="predicted"/>
<feature type="region of interest" description="Disordered" evidence="1">
    <location>
        <begin position="532"/>
        <end position="552"/>
    </location>
</feature>
<protein>
    <recommendedName>
        <fullName evidence="3">Terminase large subunit gp17-like C-terminal domain-containing protein</fullName>
    </recommendedName>
</protein>
<comment type="caution">
    <text evidence="2">The sequence shown here is derived from an EMBL/GenBank/DDBJ whole genome shotgun (WGS) entry which is preliminary data.</text>
</comment>
<dbReference type="Gene3D" id="3.40.50.300">
    <property type="entry name" value="P-loop containing nucleotide triphosphate hydrolases"/>
    <property type="match status" value="1"/>
</dbReference>
<sequence length="605" mass="69888">MKVRTPFERYVPKEIKENLKWRKKVFQRVLEDPSFIKVIQGACAKDPIFYINGFVYTFDPRLEGNKRIPFILYDFQRDGLLEIFKAIGNHDLLIEKTRDMGASWLNLVAFEWLWHFRKLMSFLIVSRDSRYVDASDNPKSLFWKIDFLHDNLPSWLMPAGFIKKEHRLKYHLKNPVTKSVIDGEATTGDIARGDRRTAILLDEFAAVTEGHKVLSSTSHATRSRLFNSTPQGINNAYFTVKETNIKKLRFFWTEHPEKIKGLYRADSNGNLEILDKKGYPKGYEPVLDGKWDPRSPWLDIEDERAATDQEIYQEVMIDYLGSGHQYFIQDLVQESIRKNARNYLLIGDLEYDSLTSEPVGFQEREKGHLKLWVAPDREGILPRERKYVLGCDVSAGTGNSNSTGCGYDITTYEKVLEYANPYILPEEFAKQMVAIARWLHNAYLVWESNGPGLQFSSRVQECRYGNIYFRKMEEAISKKQTLKPGWHSAKETKGLLIGSYREAVQGSKIINTSKIALEECLEYVYNIQGLPEHSRENNKEDPSGAKHNHGDRVIADALALRGMTERTYIPEQSKPEIPIGSLAWRKAKNKKPRESNLQLPRSEGW</sequence>
<organism evidence="2">
    <name type="scientific">marine sediment metagenome</name>
    <dbReference type="NCBI Taxonomy" id="412755"/>
    <lineage>
        <taxon>unclassified sequences</taxon>
        <taxon>metagenomes</taxon>
        <taxon>ecological metagenomes</taxon>
    </lineage>
</organism>
<dbReference type="EMBL" id="LAZR01006012">
    <property type="protein sequence ID" value="KKM95404.1"/>
    <property type="molecule type" value="Genomic_DNA"/>
</dbReference>
<gene>
    <name evidence="2" type="ORF">LCGC14_1188630</name>
</gene>
<evidence type="ECO:0000313" key="2">
    <source>
        <dbReference type="EMBL" id="KKM95404.1"/>
    </source>
</evidence>
<dbReference type="InterPro" id="IPR027417">
    <property type="entry name" value="P-loop_NTPase"/>
</dbReference>
<reference evidence="2" key="1">
    <citation type="journal article" date="2015" name="Nature">
        <title>Complex archaea that bridge the gap between prokaryotes and eukaryotes.</title>
        <authorList>
            <person name="Spang A."/>
            <person name="Saw J.H."/>
            <person name="Jorgensen S.L."/>
            <person name="Zaremba-Niedzwiedzka K."/>
            <person name="Martijn J."/>
            <person name="Lind A.E."/>
            <person name="van Eijk R."/>
            <person name="Schleper C."/>
            <person name="Guy L."/>
            <person name="Ettema T.J."/>
        </authorList>
    </citation>
    <scope>NUCLEOTIDE SEQUENCE</scope>
</reference>
<dbReference type="Gene3D" id="3.30.420.240">
    <property type="match status" value="1"/>
</dbReference>
<name>A0A0F9LK66_9ZZZZ</name>
<dbReference type="AlphaFoldDB" id="A0A0F9LK66"/>
<accession>A0A0F9LK66</accession>
<evidence type="ECO:0008006" key="3">
    <source>
        <dbReference type="Google" id="ProtNLM"/>
    </source>
</evidence>
<evidence type="ECO:0000256" key="1">
    <source>
        <dbReference type="SAM" id="MobiDB-lite"/>
    </source>
</evidence>